<reference evidence="2" key="1">
    <citation type="submission" date="2015-05" db="EMBL/GenBank/DDBJ databases">
        <authorList>
            <consortium name="Pathogen Informatics"/>
        </authorList>
    </citation>
    <scope>NUCLEOTIDE SEQUENCE [LARGE SCALE GENOMIC DNA]</scope>
    <source>
        <strain evidence="2">M72</strain>
    </source>
</reference>
<dbReference type="EMBL" id="CVRR01000012">
    <property type="protein sequence ID" value="CRL36484.1"/>
    <property type="molecule type" value="Genomic_DNA"/>
</dbReference>
<organism evidence="1 2">
    <name type="scientific">Roseburia faecis</name>
    <dbReference type="NCBI Taxonomy" id="301302"/>
    <lineage>
        <taxon>Bacteria</taxon>
        <taxon>Bacillati</taxon>
        <taxon>Bacillota</taxon>
        <taxon>Clostridia</taxon>
        <taxon>Lachnospirales</taxon>
        <taxon>Lachnospiraceae</taxon>
        <taxon>Roseburia</taxon>
    </lineage>
</organism>
<gene>
    <name evidence="1" type="ORF">M72_26361</name>
</gene>
<dbReference type="InterPro" id="IPR014942">
    <property type="entry name" value="AbiEii"/>
</dbReference>
<dbReference type="Proteomes" id="UP000049979">
    <property type="component" value="Unassembled WGS sequence"/>
</dbReference>
<dbReference type="AlphaFoldDB" id="A0A0M6WIF0"/>
<dbReference type="OrthoDB" id="9780929at2"/>
<sequence>MRKIACLPDDDRRELFRNTADKMGLNDAIVEKDFWVCFTLDYLFHRCPWKDSITFKGGTSLSKAFNLISRFSEDIDLILDWRVLGYGKLEPWEKRSNTKQDAFNKEANNRAEIFLAEQFCPTIKKELSLELRCDANIYIDENDKQTVIFAYPNLFTNPSTLQVIRLEIGALAAWTPAKLASIEPYTAVYYPKIFEQKNTEILTVSPERTFWEKATILHHEANRPEHLDMPQRYSRHYYDLYRMAQTPVKDVAFSHINLLKTVVDFKMKFYPRAWAKYPEAIPGTLKLIPPEYRFPALISDYEVMKDMLYGDIPSFNTIMESVCQLEKEINSL</sequence>
<name>A0A0M6WIF0_9FIRM</name>
<dbReference type="RefSeq" id="WP_055067535.1">
    <property type="nucleotide sequence ID" value="NZ_CP173697.1"/>
</dbReference>
<dbReference type="GeneID" id="99747256"/>
<accession>A0A0M6WIF0</accession>
<evidence type="ECO:0008006" key="3">
    <source>
        <dbReference type="Google" id="ProtNLM"/>
    </source>
</evidence>
<evidence type="ECO:0000313" key="1">
    <source>
        <dbReference type="EMBL" id="CRL36484.1"/>
    </source>
</evidence>
<proteinExistence type="predicted"/>
<evidence type="ECO:0000313" key="2">
    <source>
        <dbReference type="Proteomes" id="UP000049979"/>
    </source>
</evidence>
<dbReference type="Pfam" id="PF08843">
    <property type="entry name" value="AbiEii"/>
    <property type="match status" value="1"/>
</dbReference>
<protein>
    <recommendedName>
        <fullName evidence="3">Nucleotidyl transferase AbiEii/AbiGii toxin family protein</fullName>
    </recommendedName>
</protein>
<dbReference type="Gene3D" id="3.10.450.620">
    <property type="entry name" value="JHP933, nucleotidyltransferase-like core domain"/>
    <property type="match status" value="1"/>
</dbReference>
<keyword evidence="2" id="KW-1185">Reference proteome</keyword>